<keyword evidence="2" id="KW-1185">Reference proteome</keyword>
<proteinExistence type="predicted"/>
<gene>
    <name evidence="1" type="ORF">HMPREF0762_00439</name>
</gene>
<comment type="caution">
    <text evidence="1">The sequence shown here is derived from an EMBL/GenBank/DDBJ whole genome shotgun (WGS) entry which is preliminary data.</text>
</comment>
<dbReference type="STRING" id="649764.HMPREF0762_00439"/>
<dbReference type="Proteomes" id="UP000006001">
    <property type="component" value="Unassembled WGS sequence"/>
</dbReference>
<sequence length="58" mass="6692">MPEAPFFRKLLEKHGADYVFSAFFDENLDPLPDAPEELKKEIGLLRSECGPRLRNLTE</sequence>
<accession>D0WFC1</accession>
<reference evidence="1" key="1">
    <citation type="submission" date="2009-10" db="EMBL/GenBank/DDBJ databases">
        <authorList>
            <person name="Weinstock G."/>
            <person name="Sodergren E."/>
            <person name="Clifton S."/>
            <person name="Fulton L."/>
            <person name="Fulton B."/>
            <person name="Courtney L."/>
            <person name="Fronick C."/>
            <person name="Harrison M."/>
            <person name="Strong C."/>
            <person name="Farmer C."/>
            <person name="Delahaunty K."/>
            <person name="Markovic C."/>
            <person name="Hall O."/>
            <person name="Minx P."/>
            <person name="Tomlinson C."/>
            <person name="Mitreva M."/>
            <person name="Nelson J."/>
            <person name="Hou S."/>
            <person name="Wollam A."/>
            <person name="Pepin K.H."/>
            <person name="Johnson M."/>
            <person name="Bhonagiri V."/>
            <person name="Nash W.E."/>
            <person name="Warren W."/>
            <person name="Chinwalla A."/>
            <person name="Mardis E.R."/>
            <person name="Wilson R.K."/>
        </authorList>
    </citation>
    <scope>NUCLEOTIDE SEQUENCE [LARGE SCALE GENOMIC DNA]</scope>
    <source>
        <strain evidence="1">ATCC 700122</strain>
    </source>
</reference>
<organism evidence="1 2">
    <name type="scientific">Slackia exigua (strain ATCC 700122 / DSM 15923 / CIP 105133 / JCM 11022 / KCTC 5966 / S-7)</name>
    <dbReference type="NCBI Taxonomy" id="649764"/>
    <lineage>
        <taxon>Bacteria</taxon>
        <taxon>Bacillati</taxon>
        <taxon>Actinomycetota</taxon>
        <taxon>Coriobacteriia</taxon>
        <taxon>Eggerthellales</taxon>
        <taxon>Eggerthellaceae</taxon>
        <taxon>Slackia</taxon>
    </lineage>
</organism>
<evidence type="ECO:0000313" key="2">
    <source>
        <dbReference type="Proteomes" id="UP000006001"/>
    </source>
</evidence>
<protein>
    <submittedName>
        <fullName evidence="1">Uncharacterized protein</fullName>
    </submittedName>
</protein>
<dbReference type="AlphaFoldDB" id="D0WFC1"/>
<dbReference type="EMBL" id="ACUX02000005">
    <property type="protein sequence ID" value="EEZ61805.1"/>
    <property type="molecule type" value="Genomic_DNA"/>
</dbReference>
<evidence type="ECO:0000313" key="1">
    <source>
        <dbReference type="EMBL" id="EEZ61805.1"/>
    </source>
</evidence>
<dbReference type="HOGENOM" id="CLU_2976865_0_0_11"/>
<name>D0WFC1_SLAES</name>